<dbReference type="InterPro" id="IPR004320">
    <property type="entry name" value="BPS1_pln"/>
</dbReference>
<dbReference type="AlphaFoldDB" id="A0AAD7L9E7"/>
<sequence length="261" mass="29281">MAGLSEILEGHHPARSISLPSRLKPKSHKIETELKKLKAWEFASSLAGTESSLQAETVQVGLAGLAELYTYIQELINSTLTQQALLHHQHGKEAQEALDRSIGLLDICGSARDLFLLMKEHVQELLSALRRKGGDSSIKNYVYAYIFFRKKAKKEIFKSLKALKKIDSSIGPYQLLDVDHHQLMVVKVLRELSKVTVSMFQSLLLFMSMPVLKKNTSRWSLISKLMITRSDREEKIINEVGSIDAALCSLHERIGKTNANG</sequence>
<dbReference type="GO" id="GO:0048367">
    <property type="term" value="P:shoot system development"/>
    <property type="evidence" value="ECO:0007669"/>
    <property type="project" value="InterPro"/>
</dbReference>
<dbReference type="Pfam" id="PF03087">
    <property type="entry name" value="BPS1"/>
    <property type="match status" value="1"/>
</dbReference>
<name>A0AAD7L9E7_QUISA</name>
<evidence type="ECO:0000313" key="2">
    <source>
        <dbReference type="Proteomes" id="UP001163823"/>
    </source>
</evidence>
<proteinExistence type="predicted"/>
<dbReference type="Proteomes" id="UP001163823">
    <property type="component" value="Chromosome 10"/>
</dbReference>
<evidence type="ECO:0000313" key="1">
    <source>
        <dbReference type="EMBL" id="KAJ7953206.1"/>
    </source>
</evidence>
<dbReference type="PANTHER" id="PTHR33070">
    <property type="entry name" value="OS06G0725500 PROTEIN"/>
    <property type="match status" value="1"/>
</dbReference>
<dbReference type="EMBL" id="JARAOO010000010">
    <property type="protein sequence ID" value="KAJ7953206.1"/>
    <property type="molecule type" value="Genomic_DNA"/>
</dbReference>
<comment type="caution">
    <text evidence="1">The sequence shown here is derived from an EMBL/GenBank/DDBJ whole genome shotgun (WGS) entry which is preliminary data.</text>
</comment>
<dbReference type="KEGG" id="qsa:O6P43_024940"/>
<gene>
    <name evidence="1" type="ORF">O6P43_024940</name>
</gene>
<accession>A0AAD7L9E7</accession>
<dbReference type="GO" id="GO:0048364">
    <property type="term" value="P:root development"/>
    <property type="evidence" value="ECO:0007669"/>
    <property type="project" value="InterPro"/>
</dbReference>
<reference evidence="1" key="1">
    <citation type="journal article" date="2023" name="Science">
        <title>Elucidation of the pathway for biosynthesis of saponin adjuvants from the soapbark tree.</title>
        <authorList>
            <person name="Reed J."/>
            <person name="Orme A."/>
            <person name="El-Demerdash A."/>
            <person name="Owen C."/>
            <person name="Martin L.B.B."/>
            <person name="Misra R.C."/>
            <person name="Kikuchi S."/>
            <person name="Rejzek M."/>
            <person name="Martin A.C."/>
            <person name="Harkess A."/>
            <person name="Leebens-Mack J."/>
            <person name="Louveau T."/>
            <person name="Stephenson M.J."/>
            <person name="Osbourn A."/>
        </authorList>
    </citation>
    <scope>NUCLEOTIDE SEQUENCE</scope>
    <source>
        <strain evidence="1">S10</strain>
    </source>
</reference>
<organism evidence="1 2">
    <name type="scientific">Quillaja saponaria</name>
    <name type="common">Soap bark tree</name>
    <dbReference type="NCBI Taxonomy" id="32244"/>
    <lineage>
        <taxon>Eukaryota</taxon>
        <taxon>Viridiplantae</taxon>
        <taxon>Streptophyta</taxon>
        <taxon>Embryophyta</taxon>
        <taxon>Tracheophyta</taxon>
        <taxon>Spermatophyta</taxon>
        <taxon>Magnoliopsida</taxon>
        <taxon>eudicotyledons</taxon>
        <taxon>Gunneridae</taxon>
        <taxon>Pentapetalae</taxon>
        <taxon>rosids</taxon>
        <taxon>fabids</taxon>
        <taxon>Fabales</taxon>
        <taxon>Quillajaceae</taxon>
        <taxon>Quillaja</taxon>
    </lineage>
</organism>
<protein>
    <submittedName>
        <fullName evidence="1">DUF241 domain protein</fullName>
    </submittedName>
</protein>
<dbReference type="PANTHER" id="PTHR33070:SF120">
    <property type="entry name" value="EXPRESSED PROTEIN"/>
    <property type="match status" value="1"/>
</dbReference>
<keyword evidence="2" id="KW-1185">Reference proteome</keyword>